<dbReference type="OrthoDB" id="192544at2759"/>
<feature type="transmembrane region" description="Helical" evidence="7">
    <location>
        <begin position="158"/>
        <end position="178"/>
    </location>
</feature>
<dbReference type="PANTHER" id="PTHR15146">
    <property type="entry name" value="INTEGRAL MEMBRANE PROTEIN GPR137"/>
    <property type="match status" value="1"/>
</dbReference>
<dbReference type="InterPro" id="IPR029723">
    <property type="entry name" value="GPR137"/>
</dbReference>
<dbReference type="EnsemblMetazoa" id="CapteT116436">
    <property type="protein sequence ID" value="CapteP116436"/>
    <property type="gene ID" value="CapteG116436"/>
</dbReference>
<evidence type="ECO:0000313" key="10">
    <source>
        <dbReference type="Proteomes" id="UP000014760"/>
    </source>
</evidence>
<keyword evidence="6" id="KW-0458">Lysosome</keyword>
<reference evidence="9" key="3">
    <citation type="submission" date="2015-06" db="UniProtKB">
        <authorList>
            <consortium name="EnsemblMetazoa"/>
        </authorList>
    </citation>
    <scope>IDENTIFICATION</scope>
</reference>
<evidence type="ECO:0000256" key="3">
    <source>
        <dbReference type="ARBA" id="ARBA00022692"/>
    </source>
</evidence>
<sequence>VHLGLTIAYNVLYGSLFLTVYLQLWMILYYKHRRFSYQTVFLFLCLIWAGLRTTLFSFYFNNCLLANNLPVFFYWLLYCFPVVLQFITLSLLVVFFAQVVLRAKPEEERVRLKRPLWLTCVSSITVFLTTNISCAVLIQMHQLDDSLSVKLSLVRVVINDSLFIFAAVAFSVCVVKMAKIASTTVILEAKGTTKRQAITASVLIIFLYTSRALYNIFAVILPFNDILSFGYNWINVSDQADYLGLDSPNFAYVSFGIVLFVWEFLPTLIVILLFRPAIPSITITPDGQISSHPYFFDNPRRYDSDDEGAHR</sequence>
<dbReference type="HOGENOM" id="CLU_050057_0_0_1"/>
<keyword evidence="5 7" id="KW-0472">Membrane</keyword>
<dbReference type="AlphaFoldDB" id="R7TC81"/>
<evidence type="ECO:0000256" key="1">
    <source>
        <dbReference type="ARBA" id="ARBA00004127"/>
    </source>
</evidence>
<reference evidence="10" key="1">
    <citation type="submission" date="2012-12" db="EMBL/GenBank/DDBJ databases">
        <authorList>
            <person name="Hellsten U."/>
            <person name="Grimwood J."/>
            <person name="Chapman J.A."/>
            <person name="Shapiro H."/>
            <person name="Aerts A."/>
            <person name="Otillar R.P."/>
            <person name="Terry A.Y."/>
            <person name="Boore J.L."/>
            <person name="Simakov O."/>
            <person name="Marletaz F."/>
            <person name="Cho S.-J."/>
            <person name="Edsinger-Gonzales E."/>
            <person name="Havlak P."/>
            <person name="Kuo D.-H."/>
            <person name="Larsson T."/>
            <person name="Lv J."/>
            <person name="Arendt D."/>
            <person name="Savage R."/>
            <person name="Osoegawa K."/>
            <person name="de Jong P."/>
            <person name="Lindberg D.R."/>
            <person name="Seaver E.C."/>
            <person name="Weisblat D.A."/>
            <person name="Putnam N.H."/>
            <person name="Grigoriev I.V."/>
            <person name="Rokhsar D.S."/>
        </authorList>
    </citation>
    <scope>NUCLEOTIDE SEQUENCE</scope>
    <source>
        <strain evidence="10">I ESC-2004</strain>
    </source>
</reference>
<evidence type="ECO:0008006" key="11">
    <source>
        <dbReference type="Google" id="ProtNLM"/>
    </source>
</evidence>
<keyword evidence="3 7" id="KW-0812">Transmembrane</keyword>
<feature type="transmembrane region" description="Helical" evidence="7">
    <location>
        <begin position="116"/>
        <end position="138"/>
    </location>
</feature>
<dbReference type="EMBL" id="AMQN01013854">
    <property type="status" value="NOT_ANNOTATED_CDS"/>
    <property type="molecule type" value="Genomic_DNA"/>
</dbReference>
<dbReference type="EMBL" id="KB310551">
    <property type="protein sequence ID" value="ELT91308.1"/>
    <property type="molecule type" value="Genomic_DNA"/>
</dbReference>
<keyword evidence="10" id="KW-1185">Reference proteome</keyword>
<feature type="transmembrane region" description="Helical" evidence="7">
    <location>
        <begin position="6"/>
        <end position="28"/>
    </location>
</feature>
<comment type="subcellular location">
    <subcellularLocation>
        <location evidence="1">Endomembrane system</location>
        <topology evidence="1">Multi-pass membrane protein</topology>
    </subcellularLocation>
    <subcellularLocation>
        <location evidence="2">Lysosome membrane</location>
    </subcellularLocation>
</comment>
<dbReference type="GO" id="GO:0012505">
    <property type="term" value="C:endomembrane system"/>
    <property type="evidence" value="ECO:0007669"/>
    <property type="project" value="UniProtKB-SubCell"/>
</dbReference>
<dbReference type="PANTHER" id="PTHR15146:SF3">
    <property type="entry name" value="THH1_TOM1_TOM3 DOMAIN-CONTAINING PROTEIN"/>
    <property type="match status" value="1"/>
</dbReference>
<reference evidence="8 10" key="2">
    <citation type="journal article" date="2013" name="Nature">
        <title>Insights into bilaterian evolution from three spiralian genomes.</title>
        <authorList>
            <person name="Simakov O."/>
            <person name="Marletaz F."/>
            <person name="Cho S.J."/>
            <person name="Edsinger-Gonzales E."/>
            <person name="Havlak P."/>
            <person name="Hellsten U."/>
            <person name="Kuo D.H."/>
            <person name="Larsson T."/>
            <person name="Lv J."/>
            <person name="Arendt D."/>
            <person name="Savage R."/>
            <person name="Osoegawa K."/>
            <person name="de Jong P."/>
            <person name="Grimwood J."/>
            <person name="Chapman J.A."/>
            <person name="Shapiro H."/>
            <person name="Aerts A."/>
            <person name="Otillar R.P."/>
            <person name="Terry A.Y."/>
            <person name="Boore J.L."/>
            <person name="Grigoriev I.V."/>
            <person name="Lindberg D.R."/>
            <person name="Seaver E.C."/>
            <person name="Weisblat D.A."/>
            <person name="Putnam N.H."/>
            <person name="Rokhsar D.S."/>
        </authorList>
    </citation>
    <scope>NUCLEOTIDE SEQUENCE</scope>
    <source>
        <strain evidence="8 10">I ESC-2004</strain>
    </source>
</reference>
<evidence type="ECO:0000313" key="8">
    <source>
        <dbReference type="EMBL" id="ELT91308.1"/>
    </source>
</evidence>
<gene>
    <name evidence="8" type="ORF">CAPTEDRAFT_116436</name>
</gene>
<feature type="transmembrane region" description="Helical" evidence="7">
    <location>
        <begin position="40"/>
        <end position="60"/>
    </location>
</feature>
<evidence type="ECO:0000256" key="7">
    <source>
        <dbReference type="SAM" id="Phobius"/>
    </source>
</evidence>
<evidence type="ECO:0000256" key="2">
    <source>
        <dbReference type="ARBA" id="ARBA00004656"/>
    </source>
</evidence>
<name>R7TC81_CAPTE</name>
<proteinExistence type="predicted"/>
<dbReference type="GO" id="GO:0005765">
    <property type="term" value="C:lysosomal membrane"/>
    <property type="evidence" value="ECO:0007669"/>
    <property type="project" value="UniProtKB-SubCell"/>
</dbReference>
<organism evidence="8">
    <name type="scientific">Capitella teleta</name>
    <name type="common">Polychaete worm</name>
    <dbReference type="NCBI Taxonomy" id="283909"/>
    <lineage>
        <taxon>Eukaryota</taxon>
        <taxon>Metazoa</taxon>
        <taxon>Spiralia</taxon>
        <taxon>Lophotrochozoa</taxon>
        <taxon>Annelida</taxon>
        <taxon>Polychaeta</taxon>
        <taxon>Sedentaria</taxon>
        <taxon>Scolecida</taxon>
        <taxon>Capitellidae</taxon>
        <taxon>Capitella</taxon>
    </lineage>
</organism>
<accession>R7TC81</accession>
<evidence type="ECO:0000256" key="4">
    <source>
        <dbReference type="ARBA" id="ARBA00022989"/>
    </source>
</evidence>
<feature type="non-terminal residue" evidence="8">
    <location>
        <position position="1"/>
    </location>
</feature>
<protein>
    <recommendedName>
        <fullName evidence="11">G-protein coupled receptors family 1 profile domain-containing protein</fullName>
    </recommendedName>
</protein>
<dbReference type="STRING" id="283909.R7TC81"/>
<dbReference type="OMA" id="CCMCKLS"/>
<keyword evidence="4 7" id="KW-1133">Transmembrane helix</keyword>
<dbReference type="GO" id="GO:1904263">
    <property type="term" value="P:positive regulation of TORC1 signaling"/>
    <property type="evidence" value="ECO:0007669"/>
    <property type="project" value="TreeGrafter"/>
</dbReference>
<dbReference type="Proteomes" id="UP000014760">
    <property type="component" value="Unassembled WGS sequence"/>
</dbReference>
<feature type="transmembrane region" description="Helical" evidence="7">
    <location>
        <begin position="72"/>
        <end position="96"/>
    </location>
</feature>
<dbReference type="CDD" id="cd21464">
    <property type="entry name" value="7tm_GPR137"/>
    <property type="match status" value="1"/>
</dbReference>
<evidence type="ECO:0000256" key="6">
    <source>
        <dbReference type="ARBA" id="ARBA00023228"/>
    </source>
</evidence>
<evidence type="ECO:0000313" key="9">
    <source>
        <dbReference type="EnsemblMetazoa" id="CapteP116436"/>
    </source>
</evidence>
<feature type="transmembrane region" description="Helical" evidence="7">
    <location>
        <begin position="250"/>
        <end position="274"/>
    </location>
</feature>
<feature type="transmembrane region" description="Helical" evidence="7">
    <location>
        <begin position="198"/>
        <end position="223"/>
    </location>
</feature>
<evidence type="ECO:0000256" key="5">
    <source>
        <dbReference type="ARBA" id="ARBA00023136"/>
    </source>
</evidence>